<sequence length="411" mass="46623">MRNLIFFLFSLYAFTVSASEIEVCKSCRITSIQDAVNIAENGDTIRIRKGIYKEYDITIINKSLHLTGEAGAVVDAGNKGTAFSIRAENFSIQNLKIINVGRSYLEEFAGILIAGSKDFRIENIEMENVFFGLLIEKSSNGVILENTIQGEANEEANSGNGVHLWHCNNIRIDNNRVKGMRDGIYLEFVNECSISGNLCKDNLRYGLHFMFSNHDRYINNTFENNGAGVAVMFSKFIEMTGNHFKKNWGAASYGLLLKEITDAELKHNVFEDNTIAINADGTTRMDYVQNEFFNNGYAIKVHGACYQNVFSENNFLYNSFDLAYAGHINENKFDNNYWSDYSGYDLDKDGIGDVPYRPVKLFSYLVNKTPEAIILLRSMFIDILNFSEKVSPIFTPAELVDENPRMKKVQW</sequence>
<dbReference type="InterPro" id="IPR012334">
    <property type="entry name" value="Pectin_lyas_fold"/>
</dbReference>
<feature type="signal peptide" evidence="1">
    <location>
        <begin position="1"/>
        <end position="18"/>
    </location>
</feature>
<organism evidence="3 4">
    <name type="scientific">Salegentibacter chungangensis</name>
    <dbReference type="NCBI Taxonomy" id="1335724"/>
    <lineage>
        <taxon>Bacteria</taxon>
        <taxon>Pseudomonadati</taxon>
        <taxon>Bacteroidota</taxon>
        <taxon>Flavobacteriia</taxon>
        <taxon>Flavobacteriales</taxon>
        <taxon>Flavobacteriaceae</taxon>
        <taxon>Salegentibacter</taxon>
    </lineage>
</organism>
<evidence type="ECO:0000313" key="4">
    <source>
        <dbReference type="Proteomes" id="UP001597131"/>
    </source>
</evidence>
<dbReference type="Gene3D" id="2.160.20.10">
    <property type="entry name" value="Single-stranded right-handed beta-helix, Pectin lyase-like"/>
    <property type="match status" value="1"/>
</dbReference>
<dbReference type="InterPro" id="IPR026464">
    <property type="entry name" value="NosD_copper_fam"/>
</dbReference>
<dbReference type="NCBIfam" id="TIGR04247">
    <property type="entry name" value="NosD_copper_fam"/>
    <property type="match status" value="1"/>
</dbReference>
<evidence type="ECO:0000256" key="1">
    <source>
        <dbReference type="SAM" id="SignalP"/>
    </source>
</evidence>
<dbReference type="EMBL" id="JBHTLI010000002">
    <property type="protein sequence ID" value="MFD1096507.1"/>
    <property type="molecule type" value="Genomic_DNA"/>
</dbReference>
<protein>
    <submittedName>
        <fullName evidence="3">Nitrous oxide reductase family maturation protein NosD</fullName>
    </submittedName>
</protein>
<dbReference type="InterPro" id="IPR022441">
    <property type="entry name" value="Para_beta_helix_rpt-2"/>
</dbReference>
<name>A0ABW3NVJ2_9FLAO</name>
<feature type="domain" description="Periplasmic copper-binding protein NosD beta helix" evidence="2">
    <location>
        <begin position="157"/>
        <end position="343"/>
    </location>
</feature>
<dbReference type="InterPro" id="IPR007742">
    <property type="entry name" value="NosD_dom"/>
</dbReference>
<keyword evidence="4" id="KW-1185">Reference proteome</keyword>
<dbReference type="SUPFAM" id="SSF51126">
    <property type="entry name" value="Pectin lyase-like"/>
    <property type="match status" value="1"/>
</dbReference>
<dbReference type="RefSeq" id="WP_380746215.1">
    <property type="nucleotide sequence ID" value="NZ_JBHTLI010000002.1"/>
</dbReference>
<dbReference type="NCBIfam" id="TIGR03804">
    <property type="entry name" value="para_beta_helix"/>
    <property type="match status" value="1"/>
</dbReference>
<dbReference type="Pfam" id="PF05048">
    <property type="entry name" value="NosD"/>
    <property type="match status" value="1"/>
</dbReference>
<evidence type="ECO:0000313" key="3">
    <source>
        <dbReference type="EMBL" id="MFD1096507.1"/>
    </source>
</evidence>
<gene>
    <name evidence="3" type="ORF">ACFQ3Q_12145</name>
</gene>
<proteinExistence type="predicted"/>
<reference evidence="4" key="1">
    <citation type="journal article" date="2019" name="Int. J. Syst. Evol. Microbiol.">
        <title>The Global Catalogue of Microorganisms (GCM) 10K type strain sequencing project: providing services to taxonomists for standard genome sequencing and annotation.</title>
        <authorList>
            <consortium name="The Broad Institute Genomics Platform"/>
            <consortium name="The Broad Institute Genome Sequencing Center for Infectious Disease"/>
            <person name="Wu L."/>
            <person name="Ma J."/>
        </authorList>
    </citation>
    <scope>NUCLEOTIDE SEQUENCE [LARGE SCALE GENOMIC DNA]</scope>
    <source>
        <strain evidence="4">CCUG 64793</strain>
    </source>
</reference>
<dbReference type="SMART" id="SM00710">
    <property type="entry name" value="PbH1"/>
    <property type="match status" value="9"/>
</dbReference>
<dbReference type="InterPro" id="IPR006626">
    <property type="entry name" value="PbH1"/>
</dbReference>
<dbReference type="InterPro" id="IPR011050">
    <property type="entry name" value="Pectin_lyase_fold/virulence"/>
</dbReference>
<accession>A0ABW3NVJ2</accession>
<comment type="caution">
    <text evidence="3">The sequence shown here is derived from an EMBL/GenBank/DDBJ whole genome shotgun (WGS) entry which is preliminary data.</text>
</comment>
<evidence type="ECO:0000259" key="2">
    <source>
        <dbReference type="Pfam" id="PF05048"/>
    </source>
</evidence>
<keyword evidence="1" id="KW-0732">Signal</keyword>
<dbReference type="Proteomes" id="UP001597131">
    <property type="component" value="Unassembled WGS sequence"/>
</dbReference>
<feature type="chain" id="PRO_5047030094" evidence="1">
    <location>
        <begin position="19"/>
        <end position="411"/>
    </location>
</feature>